<evidence type="ECO:0000313" key="4">
    <source>
        <dbReference type="Proteomes" id="UP000029964"/>
    </source>
</evidence>
<accession>A0A086T4T2</accession>
<evidence type="ECO:0000256" key="2">
    <source>
        <dbReference type="SAM" id="Phobius"/>
    </source>
</evidence>
<dbReference type="AlphaFoldDB" id="A0A086T4T2"/>
<keyword evidence="4" id="KW-1185">Reference proteome</keyword>
<evidence type="ECO:0000313" key="3">
    <source>
        <dbReference type="EMBL" id="KFH44364.1"/>
    </source>
</evidence>
<name>A0A086T4T2_HAPC1</name>
<comment type="caution">
    <text evidence="3">The sequence shown here is derived from an EMBL/GenBank/DDBJ whole genome shotgun (WGS) entry which is preliminary data.</text>
</comment>
<organism evidence="3 4">
    <name type="scientific">Hapsidospora chrysogenum (strain ATCC 11550 / CBS 779.69 / DSM 880 / IAM 14645 / JCM 23072 / IMI 49137)</name>
    <name type="common">Acremonium chrysogenum</name>
    <dbReference type="NCBI Taxonomy" id="857340"/>
    <lineage>
        <taxon>Eukaryota</taxon>
        <taxon>Fungi</taxon>
        <taxon>Dikarya</taxon>
        <taxon>Ascomycota</taxon>
        <taxon>Pezizomycotina</taxon>
        <taxon>Sordariomycetes</taxon>
        <taxon>Hypocreomycetidae</taxon>
        <taxon>Hypocreales</taxon>
        <taxon>Bionectriaceae</taxon>
        <taxon>Hapsidospora</taxon>
    </lineage>
</organism>
<gene>
    <name evidence="3" type="ORF">ACRE_048390</name>
</gene>
<dbReference type="Proteomes" id="UP000029964">
    <property type="component" value="Unassembled WGS sequence"/>
</dbReference>
<feature type="region of interest" description="Disordered" evidence="1">
    <location>
        <begin position="433"/>
        <end position="453"/>
    </location>
</feature>
<dbReference type="OrthoDB" id="2152029at2759"/>
<protein>
    <submittedName>
        <fullName evidence="3">Uncharacterized protein</fullName>
    </submittedName>
</protein>
<keyword evidence="2" id="KW-1133">Transmembrane helix</keyword>
<sequence>MAIQSVLSSRTVCLFLLVPVEVHLSIVCQLLFSILPAGPKERFPAALQDAVSAYMYMIEKLGIAADRIGIVLSGDSRWRDPRLTQQPVLSVLTELETPLCLQSGKSWCLDWFDAAVCCRPAWTRLRYREQMERSKGLTRTDEICAAQAGLGFISSVSSYTLTPETQDPLHHIPHFRAPCMIKMAQETEIQIKCACLIAYLEGSKGVISFQDETDIVTSTTLESLDRRLKHLEIRYNAQTPPPTAAVTWDCLSWRLARLISTRKNGPVRVVPRSFFAELLDPQADISLDMLEDLIADLATRLNARVLNSHPPKKHALDNDGERLSILRQRLCYLVAARHSKMSTIPITRRDMYILATDLTFDAEKCPFSRPGGGVGVPISTGAWSNMNRPCNCACSAVPRTQIVHCTRKTYTSRVKKFLRFRWLRSLACWRRNEDDSGDDSSSTTSGTSSTCTV</sequence>
<feature type="transmembrane region" description="Helical" evidence="2">
    <location>
        <begin position="12"/>
        <end position="35"/>
    </location>
</feature>
<dbReference type="EMBL" id="JPKY01000049">
    <property type="protein sequence ID" value="KFH44364.1"/>
    <property type="molecule type" value="Genomic_DNA"/>
</dbReference>
<dbReference type="HOGENOM" id="CLU_604046_0_0_1"/>
<proteinExistence type="predicted"/>
<evidence type="ECO:0000256" key="1">
    <source>
        <dbReference type="SAM" id="MobiDB-lite"/>
    </source>
</evidence>
<feature type="compositionally biased region" description="Low complexity" evidence="1">
    <location>
        <begin position="439"/>
        <end position="453"/>
    </location>
</feature>
<reference evidence="4" key="1">
    <citation type="journal article" date="2014" name="Genome Announc.">
        <title>Genome sequence and annotation of Acremonium chrysogenum, producer of the beta-lactam antibiotic cephalosporin C.</title>
        <authorList>
            <person name="Terfehr D."/>
            <person name="Dahlmann T.A."/>
            <person name="Specht T."/>
            <person name="Zadra I."/>
            <person name="Kuernsteiner H."/>
            <person name="Kueck U."/>
        </authorList>
    </citation>
    <scope>NUCLEOTIDE SEQUENCE [LARGE SCALE GENOMIC DNA]</scope>
    <source>
        <strain evidence="4">ATCC 11550 / CBS 779.69 / DSM 880 / IAM 14645 / JCM 23072 / IMI 49137</strain>
    </source>
</reference>
<keyword evidence="2" id="KW-0472">Membrane</keyword>
<keyword evidence="2" id="KW-0812">Transmembrane</keyword>